<proteinExistence type="predicted"/>
<dbReference type="RefSeq" id="WP_378972363.1">
    <property type="nucleotide sequence ID" value="NZ_JBHSWN010000001.1"/>
</dbReference>
<keyword evidence="2" id="KW-1185">Reference proteome</keyword>
<gene>
    <name evidence="1" type="ORF">ACFQE0_18650</name>
</gene>
<protein>
    <submittedName>
        <fullName evidence="1">Uncharacterized protein</fullName>
    </submittedName>
</protein>
<evidence type="ECO:0000313" key="2">
    <source>
        <dbReference type="Proteomes" id="UP001596292"/>
    </source>
</evidence>
<reference evidence="2" key="1">
    <citation type="journal article" date="2019" name="Int. J. Syst. Evol. Microbiol.">
        <title>The Global Catalogue of Microorganisms (GCM) 10K type strain sequencing project: providing services to taxonomists for standard genome sequencing and annotation.</title>
        <authorList>
            <consortium name="The Broad Institute Genomics Platform"/>
            <consortium name="The Broad Institute Genome Sequencing Center for Infectious Disease"/>
            <person name="Wu L."/>
            <person name="Ma J."/>
        </authorList>
    </citation>
    <scope>NUCLEOTIDE SEQUENCE [LARGE SCALE GENOMIC DNA]</scope>
    <source>
        <strain evidence="2">CCUG 48316</strain>
    </source>
</reference>
<dbReference type="Proteomes" id="UP001596292">
    <property type="component" value="Unassembled WGS sequence"/>
</dbReference>
<dbReference type="EMBL" id="JBHSWN010000001">
    <property type="protein sequence ID" value="MFC6791459.1"/>
    <property type="molecule type" value="Genomic_DNA"/>
</dbReference>
<evidence type="ECO:0000313" key="1">
    <source>
        <dbReference type="EMBL" id="MFC6791459.1"/>
    </source>
</evidence>
<comment type="caution">
    <text evidence="1">The sequence shown here is derived from an EMBL/GenBank/DDBJ whole genome shotgun (WGS) entry which is preliminary data.</text>
</comment>
<organism evidence="1 2">
    <name type="scientific">Methylobacterium komagatae</name>
    <dbReference type="NCBI Taxonomy" id="374425"/>
    <lineage>
        <taxon>Bacteria</taxon>
        <taxon>Pseudomonadati</taxon>
        <taxon>Pseudomonadota</taxon>
        <taxon>Alphaproteobacteria</taxon>
        <taxon>Hyphomicrobiales</taxon>
        <taxon>Methylobacteriaceae</taxon>
        <taxon>Methylobacterium</taxon>
    </lineage>
</organism>
<accession>A0ABW2BNX8</accession>
<sequence length="58" mass="6216">MVAAVQFIAAAAGATCYADPFYSAARAETAKLPGELNFFQRLLQRVSTPQTPKSQPLT</sequence>
<name>A0ABW2BNX8_9HYPH</name>